<dbReference type="PANTHER" id="PTHR37186:SF1">
    <property type="entry name" value="OS06G0524500 PROTEIN"/>
    <property type="match status" value="1"/>
</dbReference>
<accession>A0AAN8ZC15</accession>
<gene>
    <name evidence="3" type="ORF">RJ641_002250</name>
</gene>
<evidence type="ECO:0000313" key="4">
    <source>
        <dbReference type="Proteomes" id="UP001370490"/>
    </source>
</evidence>
<feature type="transmembrane region" description="Helical" evidence="2">
    <location>
        <begin position="69"/>
        <end position="92"/>
    </location>
</feature>
<proteinExistence type="predicted"/>
<evidence type="ECO:0000256" key="1">
    <source>
        <dbReference type="SAM" id="MobiDB-lite"/>
    </source>
</evidence>
<dbReference type="PANTHER" id="PTHR37186">
    <property type="entry name" value="OS06G0524500 PROTEIN"/>
    <property type="match status" value="1"/>
</dbReference>
<dbReference type="AlphaFoldDB" id="A0AAN8ZC15"/>
<keyword evidence="4" id="KW-1185">Reference proteome</keyword>
<reference evidence="3 4" key="1">
    <citation type="submission" date="2023-12" db="EMBL/GenBank/DDBJ databases">
        <title>A high-quality genome assembly for Dillenia turbinata (Dilleniales).</title>
        <authorList>
            <person name="Chanderbali A."/>
        </authorList>
    </citation>
    <scope>NUCLEOTIDE SEQUENCE [LARGE SCALE GENOMIC DNA]</scope>
    <source>
        <strain evidence="3">LSX21</strain>
        <tissue evidence="3">Leaf</tissue>
    </source>
</reference>
<evidence type="ECO:0000256" key="2">
    <source>
        <dbReference type="SAM" id="Phobius"/>
    </source>
</evidence>
<feature type="region of interest" description="Disordered" evidence="1">
    <location>
        <begin position="1"/>
        <end position="49"/>
    </location>
</feature>
<keyword evidence="2" id="KW-0472">Membrane</keyword>
<dbReference type="EMBL" id="JBAMMX010000010">
    <property type="protein sequence ID" value="KAK6932626.1"/>
    <property type="molecule type" value="Genomic_DNA"/>
</dbReference>
<keyword evidence="2" id="KW-1133">Transmembrane helix</keyword>
<organism evidence="3 4">
    <name type="scientific">Dillenia turbinata</name>
    <dbReference type="NCBI Taxonomy" id="194707"/>
    <lineage>
        <taxon>Eukaryota</taxon>
        <taxon>Viridiplantae</taxon>
        <taxon>Streptophyta</taxon>
        <taxon>Embryophyta</taxon>
        <taxon>Tracheophyta</taxon>
        <taxon>Spermatophyta</taxon>
        <taxon>Magnoliopsida</taxon>
        <taxon>eudicotyledons</taxon>
        <taxon>Gunneridae</taxon>
        <taxon>Pentapetalae</taxon>
        <taxon>Dilleniales</taxon>
        <taxon>Dilleniaceae</taxon>
        <taxon>Dillenia</taxon>
    </lineage>
</organism>
<comment type="caution">
    <text evidence="3">The sequence shown here is derived from an EMBL/GenBank/DDBJ whole genome shotgun (WGS) entry which is preliminary data.</text>
</comment>
<sequence length="137" mass="15580">MTEDKKPKSTPQNLPSSTPSKPKPPEISGEVGGNGNTKFHYPNPPDAVNPDAATLREQWKYATRQYSKWYSHAWGTAILAGLAFFALGWGRWPLLQTYFPPLASRNYFAIQSLYPEITKKKKMVILHNAHSWQDYTL</sequence>
<evidence type="ECO:0000313" key="3">
    <source>
        <dbReference type="EMBL" id="KAK6932626.1"/>
    </source>
</evidence>
<dbReference type="Proteomes" id="UP001370490">
    <property type="component" value="Unassembled WGS sequence"/>
</dbReference>
<keyword evidence="2" id="KW-0812">Transmembrane</keyword>
<protein>
    <submittedName>
        <fullName evidence="3">Uncharacterized protein</fullName>
    </submittedName>
</protein>
<name>A0AAN8ZC15_9MAGN</name>